<proteinExistence type="predicted"/>
<name>A0A846MZG6_9PROT</name>
<protein>
    <submittedName>
        <fullName evidence="1">Putative transcriptional regulator YdeE</fullName>
    </submittedName>
</protein>
<dbReference type="Gene3D" id="3.20.80.10">
    <property type="entry name" value="Regulatory factor, effector binding domain"/>
    <property type="match status" value="1"/>
</dbReference>
<keyword evidence="2" id="KW-1185">Reference proteome</keyword>
<evidence type="ECO:0000313" key="1">
    <source>
        <dbReference type="EMBL" id="NIK89054.1"/>
    </source>
</evidence>
<gene>
    <name evidence="1" type="ORF">FHS83_002372</name>
</gene>
<dbReference type="InterPro" id="IPR011256">
    <property type="entry name" value="Reg_factor_effector_dom_sf"/>
</dbReference>
<evidence type="ECO:0000313" key="2">
    <source>
        <dbReference type="Proteomes" id="UP000570514"/>
    </source>
</evidence>
<organism evidence="1 2">
    <name type="scientific">Rhizomicrobium palustre</name>
    <dbReference type="NCBI Taxonomy" id="189966"/>
    <lineage>
        <taxon>Bacteria</taxon>
        <taxon>Pseudomonadati</taxon>
        <taxon>Pseudomonadota</taxon>
        <taxon>Alphaproteobacteria</taxon>
        <taxon>Micropepsales</taxon>
        <taxon>Micropepsaceae</taxon>
        <taxon>Rhizomicrobium</taxon>
    </lineage>
</organism>
<dbReference type="EMBL" id="JAASRM010000001">
    <property type="protein sequence ID" value="NIK89054.1"/>
    <property type="molecule type" value="Genomic_DNA"/>
</dbReference>
<reference evidence="1 2" key="1">
    <citation type="submission" date="2020-03" db="EMBL/GenBank/DDBJ databases">
        <title>Genomic Encyclopedia of Type Strains, Phase IV (KMG-IV): sequencing the most valuable type-strain genomes for metagenomic binning, comparative biology and taxonomic classification.</title>
        <authorList>
            <person name="Goeker M."/>
        </authorList>
    </citation>
    <scope>NUCLEOTIDE SEQUENCE [LARGE SCALE GENOMIC DNA]</scope>
    <source>
        <strain evidence="1 2">DSM 19867</strain>
    </source>
</reference>
<dbReference type="SUPFAM" id="SSF55136">
    <property type="entry name" value="Probable bacterial effector-binding domain"/>
    <property type="match status" value="1"/>
</dbReference>
<sequence length="102" mass="10997">MADGETKFNYFCGAPQMAFSGALPDGLSTLELPLMNCAVFPYLGHVLGLGDFVHYILRDGLREAGLQMVPSDINTPEFCERYGAGFDPGTLIGNIEVIVPVL</sequence>
<accession>A0A846MZG6</accession>
<dbReference type="AlphaFoldDB" id="A0A846MZG6"/>
<comment type="caution">
    <text evidence="1">The sequence shown here is derived from an EMBL/GenBank/DDBJ whole genome shotgun (WGS) entry which is preliminary data.</text>
</comment>
<dbReference type="Proteomes" id="UP000570514">
    <property type="component" value="Unassembled WGS sequence"/>
</dbReference>